<keyword evidence="1" id="KW-0732">Signal</keyword>
<keyword evidence="2" id="KW-0472">Membrane</keyword>
<sequence>MMRLPAAAVILLFVLASAPAMAQEYGSVTGIVTSANNAAIPGATVTLWAIVDGVPVLAVVPNNPQYTSNFSSSLPGAYVFTGVQPGLYNVTAQWGESWFYAQVNLTGGTATANIVIPEYVDVLAIKEPTPVPTPKTYYTYVPVRVSSPLPQATAARSPGFGTLLALLSLLVAVLLLKRSK</sequence>
<dbReference type="eggNOG" id="arCOG03906">
    <property type="taxonomic scope" value="Archaea"/>
</dbReference>
<reference evidence="4 5" key="2">
    <citation type="journal article" date="2008" name="Int. J. Syst. Evol. Microbiol.">
        <title>Methanocella paludicola gen. nov., sp. nov., a methane-producing archaeon, the first isolate of the lineage 'Rice Cluster I', and proposal of the new archaeal order Methanocellales ord. nov.</title>
        <authorList>
            <person name="Sakai S."/>
            <person name="Imachi H."/>
            <person name="Hanada S."/>
            <person name="Ohashi A."/>
            <person name="Harada H."/>
            <person name="Kamagata Y."/>
        </authorList>
    </citation>
    <scope>NUCLEOTIDE SEQUENCE [LARGE SCALE GENOMIC DNA]</scope>
    <source>
        <strain evidence="5">DSM 17711 / JCM 13418 / NBRC 101707 / SANAE</strain>
    </source>
</reference>
<keyword evidence="2" id="KW-0812">Transmembrane</keyword>
<dbReference type="SUPFAM" id="SSF49452">
    <property type="entry name" value="Starch-binding domain-like"/>
    <property type="match status" value="1"/>
</dbReference>
<reference evidence="5" key="3">
    <citation type="journal article" date="2011" name="PLoS ONE">
        <title>Genome sequence of a mesophilic hydrogenotrophic methanogen Methanocella paludicola, the first cultivated representative of the order Methanocellales.</title>
        <authorList>
            <person name="Sakai S."/>
            <person name="Takaki Y."/>
            <person name="Shimamura S."/>
            <person name="Sekine M."/>
            <person name="Tajima T."/>
            <person name="Kosugi H."/>
            <person name="Ichikawa N."/>
            <person name="Tasumi E."/>
            <person name="Hiraki A.T."/>
            <person name="Shimizu A."/>
            <person name="Kato Y."/>
            <person name="Nishiko R."/>
            <person name="Mori K."/>
            <person name="Fujita N."/>
            <person name="Imachi H."/>
            <person name="Takai K."/>
        </authorList>
    </citation>
    <scope>NUCLEOTIDE SEQUENCE [LARGE SCALE GENOMIC DNA]</scope>
    <source>
        <strain evidence="5">DSM 17711 / JCM 13418 / NBRC 101707 / SANAE</strain>
    </source>
</reference>
<dbReference type="EMBL" id="AP011532">
    <property type="protein sequence ID" value="BAI62909.1"/>
    <property type="molecule type" value="Genomic_DNA"/>
</dbReference>
<keyword evidence="5" id="KW-1185">Reference proteome</keyword>
<feature type="transmembrane region" description="Helical" evidence="2">
    <location>
        <begin position="158"/>
        <end position="176"/>
    </location>
</feature>
<dbReference type="Proteomes" id="UP000001882">
    <property type="component" value="Chromosome"/>
</dbReference>
<evidence type="ECO:0000256" key="2">
    <source>
        <dbReference type="SAM" id="Phobius"/>
    </source>
</evidence>
<dbReference type="InterPro" id="IPR013784">
    <property type="entry name" value="Carb-bd-like_fold"/>
</dbReference>
<feature type="domain" description="PGF-CTERM archaeal protein-sorting signal" evidence="3">
    <location>
        <begin position="158"/>
        <end position="178"/>
    </location>
</feature>
<evidence type="ECO:0000313" key="4">
    <source>
        <dbReference type="EMBL" id="BAI62909.1"/>
    </source>
</evidence>
<proteinExistence type="predicted"/>
<dbReference type="Pfam" id="PF18204">
    <property type="entry name" value="PGF-CTERM"/>
    <property type="match status" value="1"/>
</dbReference>
<dbReference type="AlphaFoldDB" id="D1Z2I7"/>
<dbReference type="GO" id="GO:0030246">
    <property type="term" value="F:carbohydrate binding"/>
    <property type="evidence" value="ECO:0007669"/>
    <property type="project" value="InterPro"/>
</dbReference>
<organism evidence="4 5">
    <name type="scientific">Methanocella paludicola (strain DSM 17711 / JCM 13418 / NBRC 101707 / SANAE)</name>
    <dbReference type="NCBI Taxonomy" id="304371"/>
    <lineage>
        <taxon>Archaea</taxon>
        <taxon>Methanobacteriati</taxon>
        <taxon>Methanobacteriota</taxon>
        <taxon>Stenosarchaea group</taxon>
        <taxon>Methanomicrobia</taxon>
        <taxon>Methanocellales</taxon>
        <taxon>Methanocellaceae</taxon>
        <taxon>Methanocella</taxon>
    </lineage>
</organism>
<dbReference type="InterPro" id="IPR026371">
    <property type="entry name" value="PGF_CTERM"/>
</dbReference>
<dbReference type="Gene3D" id="2.60.40.1120">
    <property type="entry name" value="Carboxypeptidase-like, regulatory domain"/>
    <property type="match status" value="1"/>
</dbReference>
<dbReference type="KEGG" id="mpd:MCP_2837"/>
<dbReference type="InParanoid" id="D1Z2I7"/>
<name>D1Z2I7_METPS</name>
<dbReference type="STRING" id="304371.MCP_2837"/>
<reference evidence="4 5" key="1">
    <citation type="journal article" date="2007" name="Appl. Environ. Microbiol.">
        <title>Isolation of key methanogens for global methane emission from rice paddy fields: a novel isolate affiliated with the clone cluster rice cluster I.</title>
        <authorList>
            <person name="Sakai S."/>
            <person name="Imachi H."/>
            <person name="Sekiguchi Y."/>
            <person name="Ohashi A."/>
            <person name="Harada H."/>
            <person name="Kamagata Y."/>
        </authorList>
    </citation>
    <scope>NUCLEOTIDE SEQUENCE [LARGE SCALE GENOMIC DNA]</scope>
    <source>
        <strain evidence="5">DSM 17711 / JCM 13418 / NBRC 101707 / SANAE</strain>
    </source>
</reference>
<evidence type="ECO:0000313" key="5">
    <source>
        <dbReference type="Proteomes" id="UP000001882"/>
    </source>
</evidence>
<protein>
    <recommendedName>
        <fullName evidence="3">PGF-CTERM archaeal protein-sorting signal domain-containing protein</fullName>
    </recommendedName>
</protein>
<keyword evidence="2" id="KW-1133">Transmembrane helix</keyword>
<gene>
    <name evidence="4" type="ordered locus">MCP_2837</name>
</gene>
<evidence type="ECO:0000259" key="3">
    <source>
        <dbReference type="Pfam" id="PF18204"/>
    </source>
</evidence>
<evidence type="ECO:0000256" key="1">
    <source>
        <dbReference type="ARBA" id="ARBA00022729"/>
    </source>
</evidence>
<accession>D1Z2I7</accession>